<name>A0A382MZ19_9ZZZZ</name>
<gene>
    <name evidence="2" type="ORF">METZ01_LOCUS306624</name>
</gene>
<dbReference type="CDD" id="cd00448">
    <property type="entry name" value="YjgF_YER057c_UK114_family"/>
    <property type="match status" value="1"/>
</dbReference>
<dbReference type="PANTHER" id="PTHR11803:SF58">
    <property type="entry name" value="PROTEIN HMF1-RELATED"/>
    <property type="match status" value="1"/>
</dbReference>
<reference evidence="2" key="1">
    <citation type="submission" date="2018-05" db="EMBL/GenBank/DDBJ databases">
        <authorList>
            <person name="Lanie J.A."/>
            <person name="Ng W.-L."/>
            <person name="Kazmierczak K.M."/>
            <person name="Andrzejewski T.M."/>
            <person name="Davidsen T.M."/>
            <person name="Wayne K.J."/>
            <person name="Tettelin H."/>
            <person name="Glass J.I."/>
            <person name="Rusch D."/>
            <person name="Podicherti R."/>
            <person name="Tsui H.-C.T."/>
            <person name="Winkler M.E."/>
        </authorList>
    </citation>
    <scope>NUCLEOTIDE SEQUENCE</scope>
</reference>
<comment type="similarity">
    <text evidence="1">Belongs to the RutC family.</text>
</comment>
<accession>A0A382MZ19</accession>
<dbReference type="InterPro" id="IPR006175">
    <property type="entry name" value="YjgF/YER057c/UK114"/>
</dbReference>
<proteinExistence type="inferred from homology"/>
<evidence type="ECO:0000313" key="2">
    <source>
        <dbReference type="EMBL" id="SVC53770.1"/>
    </source>
</evidence>
<protein>
    <submittedName>
        <fullName evidence="2">Uncharacterized protein</fullName>
    </submittedName>
</protein>
<dbReference type="Gene3D" id="3.30.1330.40">
    <property type="entry name" value="RutC-like"/>
    <property type="match status" value="1"/>
</dbReference>
<dbReference type="Pfam" id="PF01042">
    <property type="entry name" value="Ribonuc_L-PSP"/>
    <property type="match status" value="1"/>
</dbReference>
<dbReference type="EMBL" id="UINC01096686">
    <property type="protein sequence ID" value="SVC53770.1"/>
    <property type="molecule type" value="Genomic_DNA"/>
</dbReference>
<sequence length="130" mass="13850">MHTFHNPKKIAGPFGHYDHGVETALPGRLLHVSGQIGIAVDGSVPDGIAAQTELVWQNICAVLADAGITPQDIVKTNSYIMNRAHVPILAEFRKKFLGENHRGASTTVVVSGLVLPGWLVEIDAVAIAPI</sequence>
<dbReference type="PANTHER" id="PTHR11803">
    <property type="entry name" value="2-IMINOBUTANOATE/2-IMINOPROPANOATE DEAMINASE RIDA"/>
    <property type="match status" value="1"/>
</dbReference>
<dbReference type="AlphaFoldDB" id="A0A382MZ19"/>
<dbReference type="GO" id="GO:0019239">
    <property type="term" value="F:deaminase activity"/>
    <property type="evidence" value="ECO:0007669"/>
    <property type="project" value="TreeGrafter"/>
</dbReference>
<dbReference type="GO" id="GO:0005829">
    <property type="term" value="C:cytosol"/>
    <property type="evidence" value="ECO:0007669"/>
    <property type="project" value="TreeGrafter"/>
</dbReference>
<dbReference type="InterPro" id="IPR035959">
    <property type="entry name" value="RutC-like_sf"/>
</dbReference>
<organism evidence="2">
    <name type="scientific">marine metagenome</name>
    <dbReference type="NCBI Taxonomy" id="408172"/>
    <lineage>
        <taxon>unclassified sequences</taxon>
        <taxon>metagenomes</taxon>
        <taxon>ecological metagenomes</taxon>
    </lineage>
</organism>
<dbReference type="SUPFAM" id="SSF55298">
    <property type="entry name" value="YjgF-like"/>
    <property type="match status" value="1"/>
</dbReference>
<evidence type="ECO:0000256" key="1">
    <source>
        <dbReference type="ARBA" id="ARBA00010552"/>
    </source>
</evidence>